<dbReference type="EMBL" id="BSYO01000041">
    <property type="protein sequence ID" value="GMH31792.1"/>
    <property type="molecule type" value="Genomic_DNA"/>
</dbReference>
<accession>A0AAD3TLT3</accession>
<proteinExistence type="predicted"/>
<protein>
    <submittedName>
        <fullName evidence="1">Uncharacterized protein</fullName>
    </submittedName>
</protein>
<gene>
    <name evidence="1" type="ORF">Nepgr_033636</name>
</gene>
<reference evidence="1" key="1">
    <citation type="submission" date="2023-05" db="EMBL/GenBank/DDBJ databases">
        <title>Nepenthes gracilis genome sequencing.</title>
        <authorList>
            <person name="Fukushima K."/>
        </authorList>
    </citation>
    <scope>NUCLEOTIDE SEQUENCE</scope>
    <source>
        <strain evidence="1">SING2019-196</strain>
    </source>
</reference>
<dbReference type="AlphaFoldDB" id="A0AAD3TLT3"/>
<comment type="caution">
    <text evidence="1">The sequence shown here is derived from an EMBL/GenBank/DDBJ whole genome shotgun (WGS) entry which is preliminary data.</text>
</comment>
<keyword evidence="2" id="KW-1185">Reference proteome</keyword>
<evidence type="ECO:0000313" key="1">
    <source>
        <dbReference type="EMBL" id="GMH31792.1"/>
    </source>
</evidence>
<sequence length="79" mass="8246">MVLLKHGQLNGIEDGFISCSLLCGIVQFASCHQIVSSADLGEPSAEAGSGCTTSELPKCCLRYTARCSCTVDPCVSAYV</sequence>
<organism evidence="1 2">
    <name type="scientific">Nepenthes gracilis</name>
    <name type="common">Slender pitcher plant</name>
    <dbReference type="NCBI Taxonomy" id="150966"/>
    <lineage>
        <taxon>Eukaryota</taxon>
        <taxon>Viridiplantae</taxon>
        <taxon>Streptophyta</taxon>
        <taxon>Embryophyta</taxon>
        <taxon>Tracheophyta</taxon>
        <taxon>Spermatophyta</taxon>
        <taxon>Magnoliopsida</taxon>
        <taxon>eudicotyledons</taxon>
        <taxon>Gunneridae</taxon>
        <taxon>Pentapetalae</taxon>
        <taxon>Caryophyllales</taxon>
        <taxon>Nepenthaceae</taxon>
        <taxon>Nepenthes</taxon>
    </lineage>
</organism>
<evidence type="ECO:0000313" key="2">
    <source>
        <dbReference type="Proteomes" id="UP001279734"/>
    </source>
</evidence>
<dbReference type="Proteomes" id="UP001279734">
    <property type="component" value="Unassembled WGS sequence"/>
</dbReference>
<name>A0AAD3TLT3_NEPGR</name>